<dbReference type="PANTHER" id="PTHR30137">
    <property type="entry name" value="LUCIFERASE-LIKE MONOOXYGENASE"/>
    <property type="match status" value="1"/>
</dbReference>
<dbReference type="InterPro" id="IPR036661">
    <property type="entry name" value="Luciferase-like_sf"/>
</dbReference>
<dbReference type="AlphaFoldDB" id="A0A367FCI3"/>
<dbReference type="InterPro" id="IPR011251">
    <property type="entry name" value="Luciferase-like_dom"/>
</dbReference>
<accession>A0A367FCI3</accession>
<keyword evidence="2" id="KW-0503">Monooxygenase</keyword>
<dbReference type="Pfam" id="PF00296">
    <property type="entry name" value="Bac_luciferase"/>
    <property type="match status" value="1"/>
</dbReference>
<dbReference type="GO" id="GO:0004497">
    <property type="term" value="F:monooxygenase activity"/>
    <property type="evidence" value="ECO:0007669"/>
    <property type="project" value="UniProtKB-KW"/>
</dbReference>
<evidence type="ECO:0000313" key="4">
    <source>
        <dbReference type="EMBL" id="RCG27397.1"/>
    </source>
</evidence>
<sequence length="385" mass="39907">MRIGVFLLAAAFPGRDHGEVLTAAVDTAVAAERAGFDDVWIAEHHFMSYGVCPSATTLAGYVLGRTERIGVGTAVSVLSSRHPIALAEEAALLDRVSGGRFRLGVGRGGPWVDLEVFGTGLDRFENGFTESLDLLVAALTRPTVSADGAVFRFREVEMVPRPGGPLLPVVAATSASTARLAASRGLPLLLGMHVGDEEKAALVEDYARAATTSGRDPSGAVTTDGSGGARGVAGAVGIRGLADVAGVTVGDVGGAGKVGGGGHVAAGVAYVADSTGEAVAAMRESLPRWLAPGLAGYRPVDDRPYRPRDAAEYAELLCRLHPVGSPAHCADTMITTIRRTGVRHLILLVEGAGDPARTRENVARLGAEVLPVVREAFRLFPHNSR</sequence>
<organism evidence="4 5">
    <name type="scientific">Sphaerisporangium album</name>
    <dbReference type="NCBI Taxonomy" id="509200"/>
    <lineage>
        <taxon>Bacteria</taxon>
        <taxon>Bacillati</taxon>
        <taxon>Actinomycetota</taxon>
        <taxon>Actinomycetes</taxon>
        <taxon>Streptosporangiales</taxon>
        <taxon>Streptosporangiaceae</taxon>
        <taxon>Sphaerisporangium</taxon>
    </lineage>
</organism>
<name>A0A367FCI3_9ACTN</name>
<dbReference type="GO" id="GO:0016705">
    <property type="term" value="F:oxidoreductase activity, acting on paired donors, with incorporation or reduction of molecular oxygen"/>
    <property type="evidence" value="ECO:0007669"/>
    <property type="project" value="InterPro"/>
</dbReference>
<evidence type="ECO:0000313" key="5">
    <source>
        <dbReference type="Proteomes" id="UP000253094"/>
    </source>
</evidence>
<dbReference type="Gene3D" id="3.20.20.30">
    <property type="entry name" value="Luciferase-like domain"/>
    <property type="match status" value="2"/>
</dbReference>
<dbReference type="InterPro" id="IPR050766">
    <property type="entry name" value="Bact_Lucif_Oxidored"/>
</dbReference>
<evidence type="ECO:0000256" key="1">
    <source>
        <dbReference type="ARBA" id="ARBA00023002"/>
    </source>
</evidence>
<proteinExistence type="predicted"/>
<dbReference type="OrthoDB" id="7903015at2"/>
<keyword evidence="5" id="KW-1185">Reference proteome</keyword>
<dbReference type="PANTHER" id="PTHR30137:SF8">
    <property type="entry name" value="BLR5498 PROTEIN"/>
    <property type="match status" value="1"/>
</dbReference>
<protein>
    <submittedName>
        <fullName evidence="4">LLM class flavin-dependent oxidoreductase</fullName>
    </submittedName>
</protein>
<evidence type="ECO:0000259" key="3">
    <source>
        <dbReference type="Pfam" id="PF00296"/>
    </source>
</evidence>
<comment type="caution">
    <text evidence="4">The sequence shown here is derived from an EMBL/GenBank/DDBJ whole genome shotgun (WGS) entry which is preliminary data.</text>
</comment>
<dbReference type="Proteomes" id="UP000253094">
    <property type="component" value="Unassembled WGS sequence"/>
</dbReference>
<dbReference type="EMBL" id="QOIL01000016">
    <property type="protein sequence ID" value="RCG27397.1"/>
    <property type="molecule type" value="Genomic_DNA"/>
</dbReference>
<gene>
    <name evidence="4" type="ORF">DQ384_26845</name>
</gene>
<feature type="domain" description="Luciferase-like" evidence="3">
    <location>
        <begin position="1"/>
        <end position="219"/>
    </location>
</feature>
<reference evidence="4 5" key="1">
    <citation type="submission" date="2018-06" db="EMBL/GenBank/DDBJ databases">
        <title>Sphaerisporangium craniellae sp. nov., isolated from a marine sponge in the South China Sea.</title>
        <authorList>
            <person name="Li L."/>
        </authorList>
    </citation>
    <scope>NUCLEOTIDE SEQUENCE [LARGE SCALE GENOMIC DNA]</scope>
    <source>
        <strain evidence="4 5">CCTCC AA 208026</strain>
    </source>
</reference>
<dbReference type="SUPFAM" id="SSF51679">
    <property type="entry name" value="Bacterial luciferase-like"/>
    <property type="match status" value="1"/>
</dbReference>
<dbReference type="GO" id="GO:0005829">
    <property type="term" value="C:cytosol"/>
    <property type="evidence" value="ECO:0007669"/>
    <property type="project" value="TreeGrafter"/>
</dbReference>
<dbReference type="RefSeq" id="WP_114031737.1">
    <property type="nucleotide sequence ID" value="NZ_QOIL01000016.1"/>
</dbReference>
<evidence type="ECO:0000256" key="2">
    <source>
        <dbReference type="ARBA" id="ARBA00023033"/>
    </source>
</evidence>
<keyword evidence="1" id="KW-0560">Oxidoreductase</keyword>